<gene>
    <name evidence="1" type="ORF">TATV_DAH68_012</name>
</gene>
<name>Q0NPJ9_9POXV</name>
<keyword evidence="2" id="KW-1185">Reference proteome</keyword>
<accession>Q0NPJ9</accession>
<evidence type="ECO:0000313" key="2">
    <source>
        <dbReference type="Proteomes" id="UP000139570"/>
    </source>
</evidence>
<dbReference type="KEGG" id="vg:4238652"/>
<dbReference type="RefSeq" id="YP_717319.1">
    <property type="nucleotide sequence ID" value="NC_008291.1"/>
</dbReference>
<evidence type="ECO:0000313" key="1">
    <source>
        <dbReference type="EMBL" id="ABD97578.1"/>
    </source>
</evidence>
<proteinExistence type="predicted"/>
<reference evidence="1 2" key="1">
    <citation type="journal article" date="2006" name="Science">
        <title>Genome sequence diversity and clues to the evolution of variola (smallpox) virus.</title>
        <authorList>
            <person name="Esposito J.J."/>
            <person name="Sammons S.A."/>
            <person name="Frace A.M."/>
            <person name="Osborne J.D."/>
            <person name="Olsen-Rasmussen M."/>
            <person name="Zhang M."/>
            <person name="Govil D."/>
            <person name="Damon I.K."/>
            <person name="Kline R."/>
            <person name="Laker M."/>
            <person name="Li Y."/>
            <person name="Smith G.L."/>
            <person name="Meyer H."/>
            <person name="LeDuc J.W."/>
            <person name="Wohlhueter R.M."/>
        </authorList>
    </citation>
    <scope>NUCLEOTIDE SEQUENCE [LARGE SCALE GENOMIC DNA]</scope>
    <source>
        <strain evidence="1">Dahomey 1968</strain>
    </source>
</reference>
<dbReference type="Proteomes" id="UP000139570">
    <property type="component" value="Segment"/>
</dbReference>
<organism evidence="1 2">
    <name type="scientific">Taterapox virus</name>
    <dbReference type="NCBI Taxonomy" id="28871"/>
    <lineage>
        <taxon>Viruses</taxon>
        <taxon>Varidnaviria</taxon>
        <taxon>Bamfordvirae</taxon>
        <taxon>Nucleocytoviricota</taxon>
        <taxon>Pokkesviricetes</taxon>
        <taxon>Chitovirales</taxon>
        <taxon>Poxviridae</taxon>
        <taxon>Chordopoxvirinae</taxon>
        <taxon>Orthopoxvirus</taxon>
        <taxon>Orthopoxvirus taterapox</taxon>
    </lineage>
</organism>
<dbReference type="GeneID" id="4238652"/>
<protein>
    <submittedName>
        <fullName evidence="1">Uncharacterized protein</fullName>
    </submittedName>
</protein>
<dbReference type="EMBL" id="DQ437594">
    <property type="protein sequence ID" value="ABD97578.1"/>
    <property type="molecule type" value="Genomic_DNA"/>
</dbReference>
<sequence length="86" mass="10353">MYVCMDTIFDFSEARELFSLTNDDNRNIAWDTDKLDDDTDIWTPVTEDDYKFLSRLVLMQNLNRILYSTIMFLLVIRNHPLYSFSR</sequence>
<dbReference type="Pfam" id="PF03336">
    <property type="entry name" value="Pox_C4_C10"/>
    <property type="match status" value="1"/>
</dbReference>
<dbReference type="InterPro" id="IPR005004">
    <property type="entry name" value="Poxvirus_C4/C10"/>
</dbReference>